<keyword evidence="1" id="KW-0614">Plasmid</keyword>
<dbReference type="RefSeq" id="WP_061429713.1">
    <property type="nucleotide sequence ID" value="NZ_CATNZX010000001.1"/>
</dbReference>
<protein>
    <submittedName>
        <fullName evidence="1">Uncharacterized protein</fullName>
    </submittedName>
</protein>
<sequence length="183" mass="21279">MKKVTNMSELFANYKLAVEAEKERDELFDEKISYHQELVQKYERYIESHKRKVEKLVDKKYSVQGASWIDELIKPLGEELVEKLNALGEFNYRYDIYGPFGLSAKISIYFIPEHMNSITDNGVGLKKLSLLPNLRHNKFNYLTSEVVPNPYSEGTIGYYNHIGYKDEPLPDSIDDIFNLLQSA</sequence>
<reference evidence="1 2" key="1">
    <citation type="journal article" date="2016" name="PLoS ONE">
        <title>Plasmid Characterization and Chromosome Analysis of Two netF+ Clostridium perfringens Isolates Associated with Foal and Canine Necrotizing Enteritis.</title>
        <authorList>
            <person name="Mehdizadeh Gohari I."/>
            <person name="Kropinski A.M."/>
            <person name="Weese S.J."/>
            <person name="Parreira V.R."/>
            <person name="Whitehead A.E."/>
            <person name="Boerlin P."/>
            <person name="Prescott J.F."/>
        </authorList>
    </citation>
    <scope>NUCLEOTIDE SEQUENCE [LARGE SCALE GENOMIC DNA]</scope>
    <source>
        <strain evidence="1 2">JP838</strain>
        <plasmid evidence="2">Plasmid pJFP838A</plasmid>
    </source>
</reference>
<evidence type="ECO:0000313" key="1">
    <source>
        <dbReference type="EMBL" id="AMN31115.1"/>
    </source>
</evidence>
<dbReference type="PATRIC" id="fig|1502.177.peg.3407"/>
<proteinExistence type="predicted"/>
<dbReference type="Proteomes" id="UP000070260">
    <property type="component" value="Plasmid pJFP838A"/>
</dbReference>
<gene>
    <name evidence="1" type="ORF">JFP838_pA0199</name>
</gene>
<geneLocation type="plasmid" evidence="1 2">
    <name>pJFP838A</name>
</geneLocation>
<name>A0A140GRF6_CLOPF</name>
<organism evidence="1 2">
    <name type="scientific">Clostridium perfringens</name>
    <dbReference type="NCBI Taxonomy" id="1502"/>
    <lineage>
        <taxon>Bacteria</taxon>
        <taxon>Bacillati</taxon>
        <taxon>Bacillota</taxon>
        <taxon>Clostridia</taxon>
        <taxon>Eubacteriales</taxon>
        <taxon>Clostridiaceae</taxon>
        <taxon>Clostridium</taxon>
    </lineage>
</organism>
<dbReference type="EMBL" id="CP013615">
    <property type="protein sequence ID" value="AMN31115.1"/>
    <property type="molecule type" value="Genomic_DNA"/>
</dbReference>
<evidence type="ECO:0000313" key="2">
    <source>
        <dbReference type="Proteomes" id="UP000070260"/>
    </source>
</evidence>
<dbReference type="AlphaFoldDB" id="A0A140GRF6"/>
<accession>A0A140GRF6</accession>